<dbReference type="GO" id="GO:0003677">
    <property type="term" value="F:DNA binding"/>
    <property type="evidence" value="ECO:0007669"/>
    <property type="project" value="UniProtKB-KW"/>
</dbReference>
<dbReference type="PANTHER" id="PTHR31541:SF25">
    <property type="entry name" value="GAMMA-GLIADIN B"/>
    <property type="match status" value="1"/>
</dbReference>
<evidence type="ECO:0008006" key="9">
    <source>
        <dbReference type="Google" id="ProtNLM"/>
    </source>
</evidence>
<evidence type="ECO:0000313" key="8">
    <source>
        <dbReference type="Proteomes" id="UP001604277"/>
    </source>
</evidence>
<evidence type="ECO:0000256" key="6">
    <source>
        <dbReference type="SAM" id="MobiDB-lite"/>
    </source>
</evidence>
<keyword evidence="3" id="KW-0238">DNA-binding</keyword>
<keyword evidence="4" id="KW-0804">Transcription</keyword>
<evidence type="ECO:0000313" key="7">
    <source>
        <dbReference type="EMBL" id="KAL2468848.1"/>
    </source>
</evidence>
<evidence type="ECO:0000256" key="3">
    <source>
        <dbReference type="ARBA" id="ARBA00023125"/>
    </source>
</evidence>
<accession>A0ABD1PZP6</accession>
<feature type="compositionally biased region" description="Low complexity" evidence="6">
    <location>
        <begin position="213"/>
        <end position="250"/>
    </location>
</feature>
<keyword evidence="2" id="KW-0805">Transcription regulation</keyword>
<dbReference type="InterPro" id="IPR005508">
    <property type="entry name" value="At2g31720-like"/>
</dbReference>
<dbReference type="CDD" id="cd10017">
    <property type="entry name" value="B3_DNA"/>
    <property type="match status" value="1"/>
</dbReference>
<gene>
    <name evidence="7" type="ORF">Fot_50424</name>
</gene>
<reference evidence="8" key="1">
    <citation type="submission" date="2024-07" db="EMBL/GenBank/DDBJ databases">
        <title>Two chromosome-level genome assemblies of Korean endemic species Abeliophyllum distichum and Forsythia ovata (Oleaceae).</title>
        <authorList>
            <person name="Jang H."/>
        </authorList>
    </citation>
    <scope>NUCLEOTIDE SEQUENCE [LARGE SCALE GENOMIC DNA]</scope>
</reference>
<keyword evidence="8" id="KW-1185">Reference proteome</keyword>
<feature type="region of interest" description="Disordered" evidence="6">
    <location>
        <begin position="211"/>
        <end position="250"/>
    </location>
</feature>
<keyword evidence="5" id="KW-0539">Nucleus</keyword>
<dbReference type="PANTHER" id="PTHR31541">
    <property type="entry name" value="B3 DOMAIN PLANT PROTEIN-RELATED"/>
    <property type="match status" value="1"/>
</dbReference>
<proteinExistence type="predicted"/>
<comment type="caution">
    <text evidence="7">The sequence shown here is derived from an EMBL/GenBank/DDBJ whole genome shotgun (WGS) entry which is preliminary data.</text>
</comment>
<evidence type="ECO:0000256" key="1">
    <source>
        <dbReference type="ARBA" id="ARBA00004123"/>
    </source>
</evidence>
<dbReference type="Gene3D" id="2.40.330.10">
    <property type="entry name" value="DNA-binding pseudobarrel domain"/>
    <property type="match status" value="1"/>
</dbReference>
<organism evidence="7 8">
    <name type="scientific">Forsythia ovata</name>
    <dbReference type="NCBI Taxonomy" id="205694"/>
    <lineage>
        <taxon>Eukaryota</taxon>
        <taxon>Viridiplantae</taxon>
        <taxon>Streptophyta</taxon>
        <taxon>Embryophyta</taxon>
        <taxon>Tracheophyta</taxon>
        <taxon>Spermatophyta</taxon>
        <taxon>Magnoliopsida</taxon>
        <taxon>eudicotyledons</taxon>
        <taxon>Gunneridae</taxon>
        <taxon>Pentapetalae</taxon>
        <taxon>asterids</taxon>
        <taxon>lamiids</taxon>
        <taxon>Lamiales</taxon>
        <taxon>Oleaceae</taxon>
        <taxon>Forsythieae</taxon>
        <taxon>Forsythia</taxon>
    </lineage>
</organism>
<dbReference type="EMBL" id="JBFOLJ010000016">
    <property type="protein sequence ID" value="KAL2468848.1"/>
    <property type="molecule type" value="Genomic_DNA"/>
</dbReference>
<dbReference type="AlphaFoldDB" id="A0ABD1PZP6"/>
<dbReference type="InterPro" id="IPR015300">
    <property type="entry name" value="DNA-bd_pseudobarrel_sf"/>
</dbReference>
<evidence type="ECO:0000256" key="2">
    <source>
        <dbReference type="ARBA" id="ARBA00023015"/>
    </source>
</evidence>
<dbReference type="Proteomes" id="UP001604277">
    <property type="component" value="Unassembled WGS sequence"/>
</dbReference>
<dbReference type="InterPro" id="IPR003340">
    <property type="entry name" value="B3_DNA-bd"/>
</dbReference>
<dbReference type="SUPFAM" id="SSF101936">
    <property type="entry name" value="DNA-binding pseudobarrel domain"/>
    <property type="match status" value="1"/>
</dbReference>
<protein>
    <recommendedName>
        <fullName evidence="9">TF-B3 domain-containing protein</fullName>
    </recommendedName>
</protein>
<dbReference type="Pfam" id="PF03754">
    <property type="entry name" value="At2g31720-like"/>
    <property type="match status" value="1"/>
</dbReference>
<evidence type="ECO:0000256" key="4">
    <source>
        <dbReference type="ARBA" id="ARBA00023163"/>
    </source>
</evidence>
<name>A0ABD1PZP6_9LAMI</name>
<evidence type="ECO:0000256" key="5">
    <source>
        <dbReference type="ARBA" id="ARBA00023242"/>
    </source>
</evidence>
<dbReference type="GO" id="GO:0005634">
    <property type="term" value="C:nucleus"/>
    <property type="evidence" value="ECO:0007669"/>
    <property type="project" value="UniProtKB-SubCell"/>
</dbReference>
<comment type="subcellular location">
    <subcellularLocation>
        <location evidence="1">Nucleus</location>
    </subcellularLocation>
</comment>
<sequence length="250" mass="28204">MKHLTQILISKDPYKILILNQFSYPIKDSSISKNPIMLLFLIQPKIFPSRSALTPVGKNRKSKGNEEITPLELLPPRILQQIQWNGGTLPIFLFQKRLTNSDVKPNQNRLFLSRRDKPEKLMEFLTDVERNQVDSDIDGVEVLTIDPKGDYHTLNLKRWHSIPMVVLKSQWKKLVSDNQLKEDDWIQLWGYRENSQFHLAFNIKKAEKNLTQGDGASSSDGGNNLDGSNSSSKGNSCDGSGSGASIISVA</sequence>